<keyword evidence="1" id="KW-0812">Transmembrane</keyword>
<feature type="transmembrane region" description="Helical" evidence="1">
    <location>
        <begin position="242"/>
        <end position="271"/>
    </location>
</feature>
<protein>
    <submittedName>
        <fullName evidence="2">Cytochrome C oxidase subunit I</fullName>
    </submittedName>
</protein>
<dbReference type="InterPro" id="IPR018692">
    <property type="entry name" value="DUF2189"/>
</dbReference>
<dbReference type="Pfam" id="PF09955">
    <property type="entry name" value="DUF2189"/>
    <property type="match status" value="1"/>
</dbReference>
<feature type="transmembrane region" description="Helical" evidence="1">
    <location>
        <begin position="66"/>
        <end position="86"/>
    </location>
</feature>
<accession>A0A0W7WFI6</accession>
<reference evidence="2 3" key="1">
    <citation type="submission" date="2015-12" db="EMBL/GenBank/DDBJ databases">
        <authorList>
            <person name="Shamseldin A."/>
            <person name="Moawad H."/>
            <person name="Abd El-Rahim W.M."/>
            <person name="Sadowsky M.J."/>
        </authorList>
    </citation>
    <scope>NUCLEOTIDE SEQUENCE [LARGE SCALE GENOMIC DNA]</scope>
    <source>
        <strain evidence="2 3">SJ5A-1</strain>
    </source>
</reference>
<dbReference type="AlphaFoldDB" id="A0A0W7WFI6"/>
<keyword evidence="3" id="KW-1185">Reference proteome</keyword>
<evidence type="ECO:0000313" key="2">
    <source>
        <dbReference type="EMBL" id="KUF09230.1"/>
    </source>
</evidence>
<comment type="caution">
    <text evidence="2">The sequence shown here is derived from an EMBL/GenBank/DDBJ whole genome shotgun (WGS) entry which is preliminary data.</text>
</comment>
<proteinExistence type="predicted"/>
<dbReference type="Proteomes" id="UP000054396">
    <property type="component" value="Unassembled WGS sequence"/>
</dbReference>
<gene>
    <name evidence="2" type="ORF">AVJ23_18410</name>
</gene>
<dbReference type="RefSeq" id="WP_058863696.1">
    <property type="nucleotide sequence ID" value="NZ_LPXO01000015.1"/>
</dbReference>
<name>A0A0W7WFI6_9RHOB</name>
<dbReference type="EMBL" id="LPXO01000015">
    <property type="protein sequence ID" value="KUF09230.1"/>
    <property type="molecule type" value="Genomic_DNA"/>
</dbReference>
<keyword evidence="1" id="KW-1133">Transmembrane helix</keyword>
<evidence type="ECO:0000313" key="3">
    <source>
        <dbReference type="Proteomes" id="UP000054396"/>
    </source>
</evidence>
<feature type="transmembrane region" description="Helical" evidence="1">
    <location>
        <begin position="192"/>
        <end position="218"/>
    </location>
</feature>
<keyword evidence="1" id="KW-0472">Membrane</keyword>
<organism evidence="2 3">
    <name type="scientific">Pseudoponticoccus marisrubri</name>
    <dbReference type="NCBI Taxonomy" id="1685382"/>
    <lineage>
        <taxon>Bacteria</taxon>
        <taxon>Pseudomonadati</taxon>
        <taxon>Pseudomonadota</taxon>
        <taxon>Alphaproteobacteria</taxon>
        <taxon>Rhodobacterales</taxon>
        <taxon>Roseobacteraceae</taxon>
        <taxon>Pseudoponticoccus</taxon>
    </lineage>
</organism>
<dbReference type="STRING" id="1685382.AVJ23_18410"/>
<sequence length="284" mass="30033">MAQTIGNPGTWLANVIGRTGRHVAASTSRLGSEDVAPPQVQTLSMQDIRGALRDGWADFQASRSDVMFLVLLYPVMGLVLMGIGLQMSLVPLLFPLVAGFALLGPVAAVGVYEISRRREAGEDAGMLSALKVVERPSFSAILVLGLYLAMLFLAWMAVAMTLYSVTMGPGAPASIGAFLSQVLGTGAGWTMIVLGCGIGFVFALVVLAVSVVAFPLLLDRKTGLPVAVETSVRVTRQNPQVILAWGALVAGLLVLGSLPFLLGLVLVLPWLGHATWHLYRRAVK</sequence>
<evidence type="ECO:0000256" key="1">
    <source>
        <dbReference type="SAM" id="Phobius"/>
    </source>
</evidence>
<feature type="transmembrane region" description="Helical" evidence="1">
    <location>
        <begin position="136"/>
        <end position="156"/>
    </location>
</feature>
<feature type="transmembrane region" description="Helical" evidence="1">
    <location>
        <begin position="92"/>
        <end position="115"/>
    </location>
</feature>
<dbReference type="OrthoDB" id="9809543at2"/>